<accession>A0AA39QUU3</accession>
<dbReference type="Proteomes" id="UP001166286">
    <property type="component" value="Unassembled WGS sequence"/>
</dbReference>
<name>A0AA39QUU3_9LECA</name>
<protein>
    <submittedName>
        <fullName evidence="2">Uncharacterized protein</fullName>
    </submittedName>
</protein>
<evidence type="ECO:0000256" key="1">
    <source>
        <dbReference type="SAM" id="MobiDB-lite"/>
    </source>
</evidence>
<dbReference type="EMBL" id="JAFEKC020000020">
    <property type="protein sequence ID" value="KAK0508445.1"/>
    <property type="molecule type" value="Genomic_DNA"/>
</dbReference>
<proteinExistence type="predicted"/>
<feature type="region of interest" description="Disordered" evidence="1">
    <location>
        <begin position="18"/>
        <end position="42"/>
    </location>
</feature>
<gene>
    <name evidence="2" type="ORF">JMJ35_008721</name>
</gene>
<reference evidence="2" key="1">
    <citation type="submission" date="2023-03" db="EMBL/GenBank/DDBJ databases">
        <title>Complete genome of Cladonia borealis.</title>
        <authorList>
            <person name="Park H."/>
        </authorList>
    </citation>
    <scope>NUCLEOTIDE SEQUENCE</scope>
    <source>
        <strain evidence="2">ANT050790</strain>
    </source>
</reference>
<organism evidence="2 3">
    <name type="scientific">Cladonia borealis</name>
    <dbReference type="NCBI Taxonomy" id="184061"/>
    <lineage>
        <taxon>Eukaryota</taxon>
        <taxon>Fungi</taxon>
        <taxon>Dikarya</taxon>
        <taxon>Ascomycota</taxon>
        <taxon>Pezizomycotina</taxon>
        <taxon>Lecanoromycetes</taxon>
        <taxon>OSLEUM clade</taxon>
        <taxon>Lecanoromycetidae</taxon>
        <taxon>Lecanorales</taxon>
        <taxon>Lecanorineae</taxon>
        <taxon>Cladoniaceae</taxon>
        <taxon>Cladonia</taxon>
    </lineage>
</organism>
<evidence type="ECO:0000313" key="2">
    <source>
        <dbReference type="EMBL" id="KAK0508445.1"/>
    </source>
</evidence>
<keyword evidence="3" id="KW-1185">Reference proteome</keyword>
<dbReference type="AlphaFoldDB" id="A0AA39QUU3"/>
<evidence type="ECO:0000313" key="3">
    <source>
        <dbReference type="Proteomes" id="UP001166286"/>
    </source>
</evidence>
<sequence length="242" mass="25459">MDPALSSLPPHRRALQAALDAKDLPPTTSDETHVSGPAPAPAPAPVAAAAAIDFSGLASAHVILAPAPVAADAAPESTPPPTKSSVAPHLRIIQAALDKPHISGLPPVVHPVAAAAAPAALDKPHISGLPPVVHPVAAAAAPAFVCAPAPRMSNPPRPFSMAPFRFSQSTCYHHQNQERWYASTKPLACEQKVTPKCIKQCQFLLVCKGCGAAMCAPCFDFYAPRHRRRPGQEKREERLKKN</sequence>
<comment type="caution">
    <text evidence="2">The sequence shown here is derived from an EMBL/GenBank/DDBJ whole genome shotgun (WGS) entry which is preliminary data.</text>
</comment>